<dbReference type="InterPro" id="IPR007492">
    <property type="entry name" value="LytTR_DNA-bd_dom"/>
</dbReference>
<evidence type="ECO:0000259" key="3">
    <source>
        <dbReference type="PROSITE" id="PS50110"/>
    </source>
</evidence>
<dbReference type="Gene3D" id="3.40.50.2300">
    <property type="match status" value="1"/>
</dbReference>
<dbReference type="Gene3D" id="2.40.50.1020">
    <property type="entry name" value="LytTr DNA-binding domain"/>
    <property type="match status" value="1"/>
</dbReference>
<keyword evidence="6" id="KW-1185">Reference proteome</keyword>
<gene>
    <name evidence="5" type="ORF">GCM10017161_09020</name>
</gene>
<reference evidence="5" key="1">
    <citation type="journal article" date="2014" name="Int. J. Syst. Evol. Microbiol.">
        <title>Complete genome sequence of Corynebacterium casei LMG S-19264T (=DSM 44701T), isolated from a smear-ripened cheese.</title>
        <authorList>
            <consortium name="US DOE Joint Genome Institute (JGI-PGF)"/>
            <person name="Walter F."/>
            <person name="Albersmeier A."/>
            <person name="Kalinowski J."/>
            <person name="Ruckert C."/>
        </authorList>
    </citation>
    <scope>NUCLEOTIDE SEQUENCE</scope>
    <source>
        <strain evidence="5">KCTC 42731</strain>
    </source>
</reference>
<dbReference type="AlphaFoldDB" id="A0A919BES5"/>
<evidence type="ECO:0000313" key="5">
    <source>
        <dbReference type="EMBL" id="GHF83894.1"/>
    </source>
</evidence>
<feature type="domain" description="HTH LytTR-type" evidence="4">
    <location>
        <begin position="151"/>
        <end position="257"/>
    </location>
</feature>
<feature type="domain" description="Response regulatory" evidence="3">
    <location>
        <begin position="10"/>
        <end position="121"/>
    </location>
</feature>
<evidence type="ECO:0000313" key="6">
    <source>
        <dbReference type="Proteomes" id="UP000623842"/>
    </source>
</evidence>
<dbReference type="InterPro" id="IPR001789">
    <property type="entry name" value="Sig_transdc_resp-reg_receiver"/>
</dbReference>
<protein>
    <submittedName>
        <fullName evidence="5">DNA-binding response regulator</fullName>
    </submittedName>
</protein>
<keyword evidence="5" id="KW-0238">DNA-binding</keyword>
<reference evidence="5" key="2">
    <citation type="submission" date="2020-09" db="EMBL/GenBank/DDBJ databases">
        <authorList>
            <person name="Sun Q."/>
            <person name="Kim S."/>
        </authorList>
    </citation>
    <scope>NUCLEOTIDE SEQUENCE</scope>
    <source>
        <strain evidence="5">KCTC 42731</strain>
    </source>
</reference>
<dbReference type="InterPro" id="IPR046947">
    <property type="entry name" value="LytR-like"/>
</dbReference>
<name>A0A919BES5_9GAMM</name>
<dbReference type="PROSITE" id="PS50110">
    <property type="entry name" value="RESPONSE_REGULATORY"/>
    <property type="match status" value="1"/>
</dbReference>
<keyword evidence="2" id="KW-0597">Phosphoprotein</keyword>
<evidence type="ECO:0000256" key="2">
    <source>
        <dbReference type="PROSITE-ProRule" id="PRU00169"/>
    </source>
</evidence>
<dbReference type="PANTHER" id="PTHR37299">
    <property type="entry name" value="TRANSCRIPTIONAL REGULATOR-RELATED"/>
    <property type="match status" value="1"/>
</dbReference>
<keyword evidence="1" id="KW-0902">Two-component regulatory system</keyword>
<dbReference type="InterPro" id="IPR011006">
    <property type="entry name" value="CheY-like_superfamily"/>
</dbReference>
<dbReference type="Pfam" id="PF04397">
    <property type="entry name" value="LytTR"/>
    <property type="match status" value="1"/>
</dbReference>
<dbReference type="RefSeq" id="WP_189767707.1">
    <property type="nucleotide sequence ID" value="NZ_BNCK01000002.1"/>
</dbReference>
<dbReference type="Pfam" id="PF00072">
    <property type="entry name" value="Response_reg"/>
    <property type="match status" value="1"/>
</dbReference>
<dbReference type="Proteomes" id="UP000623842">
    <property type="component" value="Unassembled WGS sequence"/>
</dbReference>
<dbReference type="GO" id="GO:0000156">
    <property type="term" value="F:phosphorelay response regulator activity"/>
    <property type="evidence" value="ECO:0007669"/>
    <property type="project" value="InterPro"/>
</dbReference>
<dbReference type="EMBL" id="BNCK01000002">
    <property type="protein sequence ID" value="GHF83894.1"/>
    <property type="molecule type" value="Genomic_DNA"/>
</dbReference>
<organism evidence="5 6">
    <name type="scientific">Thalassotalea marina</name>
    <dbReference type="NCBI Taxonomy" id="1673741"/>
    <lineage>
        <taxon>Bacteria</taxon>
        <taxon>Pseudomonadati</taxon>
        <taxon>Pseudomonadota</taxon>
        <taxon>Gammaproteobacteria</taxon>
        <taxon>Alteromonadales</taxon>
        <taxon>Colwelliaceae</taxon>
        <taxon>Thalassotalea</taxon>
    </lineage>
</organism>
<dbReference type="PANTHER" id="PTHR37299:SF1">
    <property type="entry name" value="STAGE 0 SPORULATION PROTEIN A HOMOLOG"/>
    <property type="match status" value="1"/>
</dbReference>
<dbReference type="PROSITE" id="PS50930">
    <property type="entry name" value="HTH_LYTTR"/>
    <property type="match status" value="1"/>
</dbReference>
<evidence type="ECO:0000256" key="1">
    <source>
        <dbReference type="ARBA" id="ARBA00023012"/>
    </source>
</evidence>
<dbReference type="SMART" id="SM00448">
    <property type="entry name" value="REC"/>
    <property type="match status" value="1"/>
</dbReference>
<dbReference type="SUPFAM" id="SSF52172">
    <property type="entry name" value="CheY-like"/>
    <property type="match status" value="1"/>
</dbReference>
<feature type="modified residue" description="4-aspartylphosphate" evidence="2">
    <location>
        <position position="61"/>
    </location>
</feature>
<evidence type="ECO:0000259" key="4">
    <source>
        <dbReference type="PROSITE" id="PS50930"/>
    </source>
</evidence>
<comment type="caution">
    <text evidence="5">The sequence shown here is derived from an EMBL/GenBank/DDBJ whole genome shotgun (WGS) entry which is preliminary data.</text>
</comment>
<accession>A0A919BES5</accession>
<dbReference type="GO" id="GO:0003677">
    <property type="term" value="F:DNA binding"/>
    <property type="evidence" value="ECO:0007669"/>
    <property type="project" value="UniProtKB-KW"/>
</dbReference>
<proteinExistence type="predicted"/>
<sequence length="257" mass="29190">MLNKNQSTYSLIFAEDEKPAQEKLSHQLSMLDNIEVLGFATTGKEAVSLINQLQPDIVLLDIQMPEIDGLDVVDLLDYQPLIIFTTAYDQYAIQAFEKSSIDYLLKPFPLGRLKSAIEKATAQLATQRDACAYQNKEQQVFNLQSGQQKKLVSKNGDRIFLLKPEHLKFIKSEQGNTLAWDGERFSHINDSLDQLEQSLAAQQFVRVHRGYLVNLDHVSEIQRWFNGKLMLIIDDDKKTEISTSRAGAEKLKSLIGF</sequence>
<dbReference type="SMART" id="SM00850">
    <property type="entry name" value="LytTR"/>
    <property type="match status" value="1"/>
</dbReference>